<gene>
    <name evidence="2" type="ORF">C5L30_000424</name>
</gene>
<keyword evidence="1" id="KW-0472">Membrane</keyword>
<dbReference type="OrthoDB" id="2306834at2"/>
<evidence type="ECO:0000256" key="1">
    <source>
        <dbReference type="SAM" id="Phobius"/>
    </source>
</evidence>
<evidence type="ECO:0008006" key="4">
    <source>
        <dbReference type="Google" id="ProtNLM"/>
    </source>
</evidence>
<keyword evidence="1" id="KW-0812">Transmembrane</keyword>
<proteinExistence type="predicted"/>
<dbReference type="InterPro" id="IPR013320">
    <property type="entry name" value="ConA-like_dom_sf"/>
</dbReference>
<dbReference type="Proteomes" id="UP000295257">
    <property type="component" value="Unassembled WGS sequence"/>
</dbReference>
<dbReference type="RefSeq" id="WP_010019070.1">
    <property type="nucleotide sequence ID" value="NZ_PUFN01000012.1"/>
</dbReference>
<dbReference type="EMBL" id="PUFN01000012">
    <property type="protein sequence ID" value="TDG73037.1"/>
    <property type="molecule type" value="Genomic_DNA"/>
</dbReference>
<evidence type="ECO:0000313" key="3">
    <source>
        <dbReference type="Proteomes" id="UP000295257"/>
    </source>
</evidence>
<reference evidence="2 3" key="1">
    <citation type="journal article" date="2019" name="Appl. Microbiol. Biotechnol.">
        <title>Uncovering carbohydrate metabolism through a genotype-phenotype association study of 56 lactic acid bacteria genomes.</title>
        <authorList>
            <person name="Buron-Moles G."/>
            <person name="Chailyan A."/>
            <person name="Dolejs I."/>
            <person name="Forster J."/>
            <person name="Miks M.H."/>
        </authorList>
    </citation>
    <scope>NUCLEOTIDE SEQUENCE [LARGE SCALE GENOMIC DNA]</scope>
    <source>
        <strain evidence="2 3">ATCC 29644</strain>
    </source>
</reference>
<organism evidence="2 3">
    <name type="scientific">Companilactobacillus farciminis</name>
    <dbReference type="NCBI Taxonomy" id="1612"/>
    <lineage>
        <taxon>Bacteria</taxon>
        <taxon>Bacillati</taxon>
        <taxon>Bacillota</taxon>
        <taxon>Bacilli</taxon>
        <taxon>Lactobacillales</taxon>
        <taxon>Lactobacillaceae</taxon>
        <taxon>Companilactobacillus</taxon>
    </lineage>
</organism>
<keyword evidence="3" id="KW-1185">Reference proteome</keyword>
<protein>
    <recommendedName>
        <fullName evidence="4">WxL domain-containing protein</fullName>
    </recommendedName>
</protein>
<name>A0A4R5NGX0_9LACO</name>
<dbReference type="Gene3D" id="2.60.120.200">
    <property type="match status" value="1"/>
</dbReference>
<accession>A0A4R5NGX0</accession>
<keyword evidence="1" id="KW-1133">Transmembrane helix</keyword>
<feature type="transmembrane region" description="Helical" evidence="1">
    <location>
        <begin position="5"/>
        <end position="22"/>
    </location>
</feature>
<evidence type="ECO:0000313" key="2">
    <source>
        <dbReference type="EMBL" id="TDG73037.1"/>
    </source>
</evidence>
<sequence>MNKKIAHIIVFFIFSLPIIVIFNTQQIIDAAENKDFEQALKTAPKGLHWDNASFSIADFKQAAINRYGKAPSPDDSLNLTNNAKIFDVDPTDPESTSVIEMTNAGHQTGAVWSNMNNENYFDISKDQIASMWLYLGTINHNEPGDGMAFVLQNDKNKNNSIALTADGIPVNGESLGVWGADWIHNDDNQDRLTKAITSSAIQNSWALEFDTFIDKEEANSSTKEGRSFDYDPFKTLEKHIAGGYPALKDTYKFVSYYPHYFTMNHTNYQAVPDLAGTITKEKDGTISDVINRWRHVTISWSHENNQLTYAYNDKDPNTSKPITGSQRITSTFNIDPKNFGLTDGNTKLYWGFTGSTGNYSENNLLIFESIPSYVDAQATTSIYNDSTSTAVPDGGSVDALDDLTYNYTLTYKGWNKTWSQIKAKMKIPKNITFTSGEVIYSNGDKEELPTEIFKNATDSIDYQLKETLKTGNNSAIIQLHGHANAPSNNLKATVPSAHAHFAGDNLITDTDTDSFTIIPRTITLDSETSNPIEINKNQDVDIPAKISFHGSNSITPDLSKLSVYQKLNNQSMPTKVNITINSNGEFVLHLDKSQLNQFSTTISFYAKDDTNTTKNLGETNTISRTIQIGGSVFFSEISNNVSFSPINSVNDKQLITRSGNWHVKVTDTREKGSGWIVYAKASKLIDNSKHYLNGDIVYRSDSNDILHDLQESTNIAQHIKQDDNDQNTDITLWTPQNGILLETNSENNSGLYKGTISWSLIDSIDQKK</sequence>
<dbReference type="SUPFAM" id="SSF49899">
    <property type="entry name" value="Concanavalin A-like lectins/glucanases"/>
    <property type="match status" value="1"/>
</dbReference>
<dbReference type="AlphaFoldDB" id="A0A4R5NGX0"/>
<comment type="caution">
    <text evidence="2">The sequence shown here is derived from an EMBL/GenBank/DDBJ whole genome shotgun (WGS) entry which is preliminary data.</text>
</comment>